<keyword evidence="6 10" id="KW-0812">Transmembrane</keyword>
<dbReference type="InterPro" id="IPR003663">
    <property type="entry name" value="Sugar/inositol_transpt"/>
</dbReference>
<keyword evidence="3 9" id="KW-0813">Transport</keyword>
<keyword evidence="13" id="KW-1185">Reference proteome</keyword>
<dbReference type="PROSITE" id="PS00216">
    <property type="entry name" value="SUGAR_TRANSPORT_1"/>
    <property type="match status" value="1"/>
</dbReference>
<feature type="transmembrane region" description="Helical" evidence="10">
    <location>
        <begin position="140"/>
        <end position="162"/>
    </location>
</feature>
<feature type="transmembrane region" description="Helical" evidence="10">
    <location>
        <begin position="12"/>
        <end position="29"/>
    </location>
</feature>
<keyword evidence="5" id="KW-0762">Sugar transport</keyword>
<dbReference type="PROSITE" id="PS00217">
    <property type="entry name" value="SUGAR_TRANSPORT_2"/>
    <property type="match status" value="1"/>
</dbReference>
<dbReference type="Proteomes" id="UP001178281">
    <property type="component" value="Unassembled WGS sequence"/>
</dbReference>
<feature type="domain" description="Major facilitator superfamily (MFS) profile" evidence="11">
    <location>
        <begin position="16"/>
        <end position="427"/>
    </location>
</feature>
<evidence type="ECO:0000256" key="6">
    <source>
        <dbReference type="ARBA" id="ARBA00022692"/>
    </source>
</evidence>
<evidence type="ECO:0000256" key="5">
    <source>
        <dbReference type="ARBA" id="ARBA00022597"/>
    </source>
</evidence>
<dbReference type="NCBIfam" id="TIGR00879">
    <property type="entry name" value="SP"/>
    <property type="match status" value="1"/>
</dbReference>
<evidence type="ECO:0000256" key="1">
    <source>
        <dbReference type="ARBA" id="ARBA00004651"/>
    </source>
</evidence>
<evidence type="ECO:0000256" key="9">
    <source>
        <dbReference type="RuleBase" id="RU003346"/>
    </source>
</evidence>
<dbReference type="InterPro" id="IPR005829">
    <property type="entry name" value="Sugar_transporter_CS"/>
</dbReference>
<name>A0AA90NE12_9ACTN</name>
<feature type="transmembrane region" description="Helical" evidence="10">
    <location>
        <begin position="313"/>
        <end position="332"/>
    </location>
</feature>
<dbReference type="Pfam" id="PF00083">
    <property type="entry name" value="Sugar_tr"/>
    <property type="match status" value="1"/>
</dbReference>
<dbReference type="AlphaFoldDB" id="A0AA90NE12"/>
<evidence type="ECO:0000313" key="13">
    <source>
        <dbReference type="Proteomes" id="UP001178281"/>
    </source>
</evidence>
<comment type="similarity">
    <text evidence="2 9">Belongs to the major facilitator superfamily. Sugar transporter (TC 2.A.1.1) family.</text>
</comment>
<feature type="transmembrane region" description="Helical" evidence="10">
    <location>
        <begin position="338"/>
        <end position="361"/>
    </location>
</feature>
<gene>
    <name evidence="12" type="ORF">Q7X28_01985</name>
</gene>
<feature type="transmembrane region" description="Helical" evidence="10">
    <location>
        <begin position="405"/>
        <end position="423"/>
    </location>
</feature>
<dbReference type="FunFam" id="1.20.1250.20:FF:000218">
    <property type="entry name" value="facilitated trehalose transporter Tret1"/>
    <property type="match status" value="1"/>
</dbReference>
<dbReference type="RefSeq" id="WP_305110128.1">
    <property type="nucleotide sequence ID" value="NZ_JAUTIX010000001.1"/>
</dbReference>
<evidence type="ECO:0000313" key="12">
    <source>
        <dbReference type="EMBL" id="MDP0396689.1"/>
    </source>
</evidence>
<dbReference type="InterPro" id="IPR020846">
    <property type="entry name" value="MFS_dom"/>
</dbReference>
<feature type="transmembrane region" description="Helical" evidence="10">
    <location>
        <begin position="373"/>
        <end position="393"/>
    </location>
</feature>
<feature type="transmembrane region" description="Helical" evidence="10">
    <location>
        <begin position="107"/>
        <end position="128"/>
    </location>
</feature>
<evidence type="ECO:0000256" key="8">
    <source>
        <dbReference type="ARBA" id="ARBA00023136"/>
    </source>
</evidence>
<dbReference type="InterPro" id="IPR005828">
    <property type="entry name" value="MFS_sugar_transport-like"/>
</dbReference>
<evidence type="ECO:0000256" key="3">
    <source>
        <dbReference type="ARBA" id="ARBA00022448"/>
    </source>
</evidence>
<accession>A0AA90NE12</accession>
<dbReference type="PANTHER" id="PTHR48020">
    <property type="entry name" value="PROTON MYO-INOSITOL COTRANSPORTER"/>
    <property type="match status" value="1"/>
</dbReference>
<keyword evidence="8 10" id="KW-0472">Membrane</keyword>
<dbReference type="InterPro" id="IPR036259">
    <property type="entry name" value="MFS_trans_sf"/>
</dbReference>
<dbReference type="GO" id="GO:0022857">
    <property type="term" value="F:transmembrane transporter activity"/>
    <property type="evidence" value="ECO:0007669"/>
    <property type="project" value="InterPro"/>
</dbReference>
<feature type="transmembrane region" description="Helical" evidence="10">
    <location>
        <begin position="248"/>
        <end position="274"/>
    </location>
</feature>
<evidence type="ECO:0000256" key="7">
    <source>
        <dbReference type="ARBA" id="ARBA00022989"/>
    </source>
</evidence>
<protein>
    <submittedName>
        <fullName evidence="12">Sugar porter family MFS transporter</fullName>
    </submittedName>
</protein>
<dbReference type="GO" id="GO:0005886">
    <property type="term" value="C:plasma membrane"/>
    <property type="evidence" value="ECO:0007669"/>
    <property type="project" value="UniProtKB-SubCell"/>
</dbReference>
<keyword evidence="7 10" id="KW-1133">Transmembrane helix</keyword>
<dbReference type="PROSITE" id="PS50850">
    <property type="entry name" value="MFS"/>
    <property type="match status" value="1"/>
</dbReference>
<evidence type="ECO:0000256" key="10">
    <source>
        <dbReference type="SAM" id="Phobius"/>
    </source>
</evidence>
<dbReference type="PANTHER" id="PTHR48020:SF12">
    <property type="entry name" value="PROTON MYO-INOSITOL COTRANSPORTER"/>
    <property type="match status" value="1"/>
</dbReference>
<feature type="transmembrane region" description="Helical" evidence="10">
    <location>
        <begin position="286"/>
        <end position="306"/>
    </location>
</feature>
<feature type="transmembrane region" description="Helical" evidence="10">
    <location>
        <begin position="54"/>
        <end position="74"/>
    </location>
</feature>
<sequence length="457" mass="48983">MTQATTPPIPKAVYAIAVLGGMSGILYGYDSGSMSGALPLITEQFGLDADGQGVLTSMLLFGALPAIVAATLAARRYDRRHLLILCGALFIVGSAGCAFAPDLTTLTVSRFILGFACGIANQFGLIYLSELAPKRVRGMLTALYQLSVNIGILAAYVVGSAFTASGQWRWILGLGAVPALIFMVGMVIAPSSPRWLIMRGETERAERILERLRGGPGEAGREAREIGDSLREQSAGFRELFSGTYRPALVIALTLTFFQVFTGINSVVYYAPIIFEHTGNGSAGTVANYMVGIALVVSTALSLPLVERMGRKPLLIISLLGQVLPTVGIALFPDAQAFAIACVFLYTFAFGFGLGPVFWLICPELLPLRARALGMGIITFSQYLLNAVSSRWFPNFLEAAGTKSFLLFAALSLLGAAYVWRCVPETRGKSLEEIEDYWREKESATAGSGVISTKGRR</sequence>
<feature type="transmembrane region" description="Helical" evidence="10">
    <location>
        <begin position="168"/>
        <end position="189"/>
    </location>
</feature>
<reference evidence="12" key="1">
    <citation type="submission" date="2023-08" db="EMBL/GenBank/DDBJ databases">
        <title>The draft genome of Tsukamurella strandjordii strain 050030.</title>
        <authorList>
            <person name="Zhao F."/>
            <person name="Feng Y."/>
            <person name="Zong Z."/>
        </authorList>
    </citation>
    <scope>NUCLEOTIDE SEQUENCE</scope>
    <source>
        <strain evidence="12">050030</strain>
    </source>
</reference>
<comment type="subcellular location">
    <subcellularLocation>
        <location evidence="1">Cell membrane</location>
        <topology evidence="1">Multi-pass membrane protein</topology>
    </subcellularLocation>
</comment>
<keyword evidence="4" id="KW-1003">Cell membrane</keyword>
<feature type="transmembrane region" description="Helical" evidence="10">
    <location>
        <begin position="81"/>
        <end position="101"/>
    </location>
</feature>
<evidence type="ECO:0000259" key="11">
    <source>
        <dbReference type="PROSITE" id="PS50850"/>
    </source>
</evidence>
<dbReference type="EMBL" id="JAUTIX010000001">
    <property type="protein sequence ID" value="MDP0396689.1"/>
    <property type="molecule type" value="Genomic_DNA"/>
</dbReference>
<dbReference type="PRINTS" id="PR00171">
    <property type="entry name" value="SUGRTRNSPORT"/>
</dbReference>
<dbReference type="Gene3D" id="1.20.1250.20">
    <property type="entry name" value="MFS general substrate transporter like domains"/>
    <property type="match status" value="1"/>
</dbReference>
<evidence type="ECO:0000256" key="2">
    <source>
        <dbReference type="ARBA" id="ARBA00010992"/>
    </source>
</evidence>
<evidence type="ECO:0000256" key="4">
    <source>
        <dbReference type="ARBA" id="ARBA00022475"/>
    </source>
</evidence>
<dbReference type="SUPFAM" id="SSF103473">
    <property type="entry name" value="MFS general substrate transporter"/>
    <property type="match status" value="1"/>
</dbReference>
<dbReference type="InterPro" id="IPR050814">
    <property type="entry name" value="Myo-inositol_Transporter"/>
</dbReference>
<comment type="caution">
    <text evidence="12">The sequence shown here is derived from an EMBL/GenBank/DDBJ whole genome shotgun (WGS) entry which is preliminary data.</text>
</comment>
<organism evidence="12 13">
    <name type="scientific">Tsukamurella strandjordii</name>
    <dbReference type="NCBI Taxonomy" id="147577"/>
    <lineage>
        <taxon>Bacteria</taxon>
        <taxon>Bacillati</taxon>
        <taxon>Actinomycetota</taxon>
        <taxon>Actinomycetes</taxon>
        <taxon>Mycobacteriales</taxon>
        <taxon>Tsukamurellaceae</taxon>
        <taxon>Tsukamurella</taxon>
    </lineage>
</organism>
<proteinExistence type="inferred from homology"/>